<reference evidence="9 10" key="1">
    <citation type="submission" date="2016-07" db="EMBL/GenBank/DDBJ databases">
        <title>Draft genome sequence of Prauserella sp. YIM 121212, isolated from alkaline soil.</title>
        <authorList>
            <person name="Ruckert C."/>
            <person name="Albersmeier A."/>
            <person name="Jiang C.-L."/>
            <person name="Jiang Y."/>
            <person name="Kalinowski J."/>
            <person name="Schneider O."/>
            <person name="Winkler A."/>
            <person name="Zotchev S.B."/>
        </authorList>
    </citation>
    <scope>NUCLEOTIDE SEQUENCE [LARGE SCALE GENOMIC DNA]</scope>
    <source>
        <strain evidence="9 10">YIM 121212</strain>
    </source>
</reference>
<dbReference type="Pfam" id="PF03824">
    <property type="entry name" value="NicO"/>
    <property type="match status" value="1"/>
</dbReference>
<dbReference type="InterPro" id="IPR011541">
    <property type="entry name" value="Ni/Co_transpt_high_affinity"/>
</dbReference>
<comment type="similarity">
    <text evidence="2 8">Belongs to the NiCoT transporter (TC 2.A.52) family.</text>
</comment>
<feature type="transmembrane region" description="Helical" evidence="8">
    <location>
        <begin position="328"/>
        <end position="348"/>
    </location>
</feature>
<dbReference type="InterPro" id="IPR004688">
    <property type="entry name" value="Ni/Co_transpt"/>
</dbReference>
<dbReference type="AlphaFoldDB" id="A0A318LSQ5"/>
<dbReference type="PANTHER" id="PTHR31611">
    <property type="entry name" value="HIGH-AFFINITY NICKEL TRANSPORT PROTEIN NIC1"/>
    <property type="match status" value="1"/>
</dbReference>
<evidence type="ECO:0000256" key="5">
    <source>
        <dbReference type="ARBA" id="ARBA00022692"/>
    </source>
</evidence>
<protein>
    <recommendedName>
        <fullName evidence="8">Nickel/cobalt efflux system</fullName>
    </recommendedName>
</protein>
<keyword evidence="10" id="KW-1185">Reference proteome</keyword>
<dbReference type="RefSeq" id="WP_110341180.1">
    <property type="nucleotide sequence ID" value="NZ_JBHVKT010000047.1"/>
</dbReference>
<feature type="transmembrane region" description="Helical" evidence="8">
    <location>
        <begin position="209"/>
        <end position="233"/>
    </location>
</feature>
<dbReference type="GO" id="GO:0012505">
    <property type="term" value="C:endomembrane system"/>
    <property type="evidence" value="ECO:0007669"/>
    <property type="project" value="UniProtKB-SubCell"/>
</dbReference>
<sequence>MTKPTVARAGPAPVPRAWRSIGGVAGFIVALNALGWGMLTFVVVPQHHALNGSTVFGFGLGVTAFALGARHAFDADHIAAIDNTTRALLSQGQRPLSVGFWFSLGHSTIVFALSTALAIGVRGLSGAVGDQTSTLRHTTSVLGSAVSGVFLYAIAITNLVTLVGILRVYRRMRRQAAGAADLDQQLDNRGFLNRLIKGIIKTVRKPWHIYPVGLLFGLGFDTATEIGLLVLAGGAAVSLPWYAILVLPALFTAGMTMFDTAEGVLMNVAYEWALIKPFRRVFYNIMVTALSVGGAFLIGTVQLASLLAQTLHFGSGPVAALAAFDLDYVGFGIVGLFVLVFVLALLLWRLYDSD</sequence>
<name>A0A318LSQ5_9PSEU</name>
<feature type="transmembrane region" description="Helical" evidence="8">
    <location>
        <begin position="21"/>
        <end position="44"/>
    </location>
</feature>
<dbReference type="EMBL" id="MASU01000012">
    <property type="protein sequence ID" value="PXY25529.1"/>
    <property type="molecule type" value="Genomic_DNA"/>
</dbReference>
<feature type="transmembrane region" description="Helical" evidence="8">
    <location>
        <begin position="50"/>
        <end position="69"/>
    </location>
</feature>
<feature type="transmembrane region" description="Helical" evidence="8">
    <location>
        <begin position="281"/>
        <end position="308"/>
    </location>
</feature>
<dbReference type="PANTHER" id="PTHR31611:SF0">
    <property type="entry name" value="HIGH-AFFINITY NICKEL TRANSPORT PROTEIN NIC1"/>
    <property type="match status" value="1"/>
</dbReference>
<feature type="transmembrane region" description="Helical" evidence="8">
    <location>
        <begin position="141"/>
        <end position="166"/>
    </location>
</feature>
<accession>A0A318LSQ5</accession>
<feature type="transmembrane region" description="Helical" evidence="8">
    <location>
        <begin position="239"/>
        <end position="260"/>
    </location>
</feature>
<evidence type="ECO:0000256" key="2">
    <source>
        <dbReference type="ARBA" id="ARBA00010892"/>
    </source>
</evidence>
<keyword evidence="4" id="KW-0533">Nickel</keyword>
<keyword evidence="3 8" id="KW-0813">Transport</keyword>
<evidence type="ECO:0000256" key="7">
    <source>
        <dbReference type="ARBA" id="ARBA00023136"/>
    </source>
</evidence>
<dbReference type="Proteomes" id="UP000247892">
    <property type="component" value="Unassembled WGS sequence"/>
</dbReference>
<evidence type="ECO:0000313" key="10">
    <source>
        <dbReference type="Proteomes" id="UP000247892"/>
    </source>
</evidence>
<comment type="subcellular location">
    <subcellularLocation>
        <location evidence="8">Cell membrane</location>
        <topology evidence="8">Multi-pass membrane protein</topology>
    </subcellularLocation>
    <subcellularLocation>
        <location evidence="1">Endomembrane system</location>
        <topology evidence="1">Multi-pass membrane protein</topology>
    </subcellularLocation>
</comment>
<evidence type="ECO:0000256" key="6">
    <source>
        <dbReference type="ARBA" id="ARBA00022989"/>
    </source>
</evidence>
<organism evidence="9 10">
    <name type="scientific">Prauserella flavalba</name>
    <dbReference type="NCBI Taxonomy" id="1477506"/>
    <lineage>
        <taxon>Bacteria</taxon>
        <taxon>Bacillati</taxon>
        <taxon>Actinomycetota</taxon>
        <taxon>Actinomycetes</taxon>
        <taxon>Pseudonocardiales</taxon>
        <taxon>Pseudonocardiaceae</taxon>
        <taxon>Prauserella</taxon>
    </lineage>
</organism>
<comment type="caution">
    <text evidence="9">The sequence shown here is derived from an EMBL/GenBank/DDBJ whole genome shotgun (WGS) entry which is preliminary data.</text>
</comment>
<evidence type="ECO:0000256" key="1">
    <source>
        <dbReference type="ARBA" id="ARBA00004127"/>
    </source>
</evidence>
<evidence type="ECO:0000256" key="3">
    <source>
        <dbReference type="ARBA" id="ARBA00022448"/>
    </source>
</evidence>
<feature type="transmembrane region" description="Helical" evidence="8">
    <location>
        <begin position="98"/>
        <end position="121"/>
    </location>
</feature>
<proteinExistence type="inferred from homology"/>
<evidence type="ECO:0000313" key="9">
    <source>
        <dbReference type="EMBL" id="PXY25529.1"/>
    </source>
</evidence>
<dbReference type="GO" id="GO:0015099">
    <property type="term" value="F:nickel cation transmembrane transporter activity"/>
    <property type="evidence" value="ECO:0007669"/>
    <property type="project" value="UniProtKB-UniRule"/>
</dbReference>
<keyword evidence="5 8" id="KW-0812">Transmembrane</keyword>
<dbReference type="GO" id="GO:0005886">
    <property type="term" value="C:plasma membrane"/>
    <property type="evidence" value="ECO:0007669"/>
    <property type="project" value="UniProtKB-SubCell"/>
</dbReference>
<evidence type="ECO:0000256" key="8">
    <source>
        <dbReference type="RuleBase" id="RU362101"/>
    </source>
</evidence>
<gene>
    <name evidence="9" type="ORF">BA062_25575</name>
</gene>
<keyword evidence="6 8" id="KW-1133">Transmembrane helix</keyword>
<keyword evidence="7 8" id="KW-0472">Membrane</keyword>
<dbReference type="OrthoDB" id="9776706at2"/>
<evidence type="ECO:0000256" key="4">
    <source>
        <dbReference type="ARBA" id="ARBA00022596"/>
    </source>
</evidence>